<dbReference type="AlphaFoldDB" id="A0AAN9RU92"/>
<reference evidence="1 2" key="1">
    <citation type="submission" date="2024-01" db="EMBL/GenBank/DDBJ databases">
        <title>The genomes of 5 underutilized Papilionoideae crops provide insights into root nodulation and disease resistanc.</title>
        <authorList>
            <person name="Jiang F."/>
        </authorList>
    </citation>
    <scope>NUCLEOTIDE SEQUENCE [LARGE SCALE GENOMIC DNA]</scope>
    <source>
        <strain evidence="1">DUOXIRENSHENG_FW03</strain>
        <tissue evidence="1">Leaves</tissue>
    </source>
</reference>
<comment type="caution">
    <text evidence="1">The sequence shown here is derived from an EMBL/GenBank/DDBJ whole genome shotgun (WGS) entry which is preliminary data.</text>
</comment>
<dbReference type="Proteomes" id="UP001386955">
    <property type="component" value="Unassembled WGS sequence"/>
</dbReference>
<protein>
    <submittedName>
        <fullName evidence="1">Uncharacterized protein</fullName>
    </submittedName>
</protein>
<sequence length="76" mass="8649">MESRSVKRKRLRLEFLSVHGYKKRLQPKVKAMDSEICIHIPDTRQLSLEIIGTTKVQRNSLGVSDVVSVPLQCSIT</sequence>
<gene>
    <name evidence="1" type="ORF">VNO78_28765</name>
</gene>
<name>A0AAN9RU92_PSOTE</name>
<accession>A0AAN9RU92</accession>
<evidence type="ECO:0000313" key="1">
    <source>
        <dbReference type="EMBL" id="KAK7383096.1"/>
    </source>
</evidence>
<organism evidence="1 2">
    <name type="scientific">Psophocarpus tetragonolobus</name>
    <name type="common">Winged bean</name>
    <name type="synonym">Dolichos tetragonolobus</name>
    <dbReference type="NCBI Taxonomy" id="3891"/>
    <lineage>
        <taxon>Eukaryota</taxon>
        <taxon>Viridiplantae</taxon>
        <taxon>Streptophyta</taxon>
        <taxon>Embryophyta</taxon>
        <taxon>Tracheophyta</taxon>
        <taxon>Spermatophyta</taxon>
        <taxon>Magnoliopsida</taxon>
        <taxon>eudicotyledons</taxon>
        <taxon>Gunneridae</taxon>
        <taxon>Pentapetalae</taxon>
        <taxon>rosids</taxon>
        <taxon>fabids</taxon>
        <taxon>Fabales</taxon>
        <taxon>Fabaceae</taxon>
        <taxon>Papilionoideae</taxon>
        <taxon>50 kb inversion clade</taxon>
        <taxon>NPAAA clade</taxon>
        <taxon>indigoferoid/millettioid clade</taxon>
        <taxon>Phaseoleae</taxon>
        <taxon>Psophocarpus</taxon>
    </lineage>
</organism>
<proteinExistence type="predicted"/>
<dbReference type="EMBL" id="JAYMYS010000008">
    <property type="protein sequence ID" value="KAK7383096.1"/>
    <property type="molecule type" value="Genomic_DNA"/>
</dbReference>
<evidence type="ECO:0000313" key="2">
    <source>
        <dbReference type="Proteomes" id="UP001386955"/>
    </source>
</evidence>
<keyword evidence="2" id="KW-1185">Reference proteome</keyword>